<dbReference type="AlphaFoldDB" id="A0A6N4XAI9"/>
<dbReference type="InterPro" id="IPR046258">
    <property type="entry name" value="DUF6291"/>
</dbReference>
<feature type="region of interest" description="Disordered" evidence="1">
    <location>
        <begin position="319"/>
        <end position="340"/>
    </location>
</feature>
<feature type="compositionally biased region" description="Basic and acidic residues" evidence="1">
    <location>
        <begin position="83"/>
        <end position="94"/>
    </location>
</feature>
<feature type="compositionally biased region" description="Basic and acidic residues" evidence="1">
    <location>
        <begin position="107"/>
        <end position="121"/>
    </location>
</feature>
<evidence type="ECO:0000256" key="1">
    <source>
        <dbReference type="SAM" id="MobiDB-lite"/>
    </source>
</evidence>
<dbReference type="Proteomes" id="UP000445144">
    <property type="component" value="Unassembled WGS sequence"/>
</dbReference>
<evidence type="ECO:0000259" key="2">
    <source>
        <dbReference type="Pfam" id="PF19808"/>
    </source>
</evidence>
<reference evidence="3 4" key="1">
    <citation type="submission" date="2020-01" db="EMBL/GenBank/DDBJ databases">
        <authorList>
            <person name="Rodrigo-Torres L."/>
            <person name="Arahal R. D."/>
            <person name="Lucena T."/>
        </authorList>
    </citation>
    <scope>NUCLEOTIDE SEQUENCE [LARGE SCALE GENOMIC DNA]</scope>
    <source>
        <strain evidence="3 4">CECT 9293</strain>
    </source>
</reference>
<evidence type="ECO:0000313" key="3">
    <source>
        <dbReference type="EMBL" id="CAA7196722.1"/>
    </source>
</evidence>
<feature type="domain" description="DUF6291" evidence="2">
    <location>
        <begin position="6"/>
        <end position="84"/>
    </location>
</feature>
<dbReference type="RefSeq" id="WP_162033495.1">
    <property type="nucleotide sequence ID" value="NZ_CACVBR010000030.1"/>
</dbReference>
<feature type="region of interest" description="Disordered" evidence="1">
    <location>
        <begin position="71"/>
        <end position="128"/>
    </location>
</feature>
<proteinExistence type="predicted"/>
<feature type="compositionally biased region" description="Basic and acidic residues" evidence="1">
    <location>
        <begin position="331"/>
        <end position="340"/>
    </location>
</feature>
<evidence type="ECO:0000313" key="4">
    <source>
        <dbReference type="Proteomes" id="UP000445144"/>
    </source>
</evidence>
<sequence length="340" mass="39688">MKDNGVIFLKDWKILVNSLSPENQLIFWEMFTHYEYGVEQICENQYVFPIWNFVKSQLDNMKDKYNEKIVSRNQLNGSKGGRPKKEAKETHLENEIPENPLGFSETQKSHNNNEKDNEKDNNNNNDVLLKKEPKGMTEIFNFEKVWNSFEGKKNSYEKDYKNFLGKTDGLEVDFEKLFNEAKKSKNIYFQSWINSIYSKSSKKVAQKKVSIPEYDEFWGYTERYIISNNLGPPENWKIPIEAKYNAWKENGWKDGNGKSINNWKTKIQNTIPFLRPIKNGQTTYQSTNTGYNNQQSAASGTISGRQIIAKRISEHFARNSEGGNNTIDIETTIKRESFRS</sequence>
<accession>A0A6N4XAI9</accession>
<dbReference type="EMBL" id="CACVBR010000030">
    <property type="protein sequence ID" value="CAA7196722.1"/>
    <property type="molecule type" value="Genomic_DNA"/>
</dbReference>
<keyword evidence="4" id="KW-1185">Reference proteome</keyword>
<name>A0A6N4XAI9_9FLAO</name>
<protein>
    <recommendedName>
        <fullName evidence="2">DUF6291 domain-containing protein</fullName>
    </recommendedName>
</protein>
<dbReference type="Pfam" id="PF19808">
    <property type="entry name" value="DUF6291"/>
    <property type="match status" value="1"/>
</dbReference>
<organism evidence="3 4">
    <name type="scientific">Chryseobacterium potabilaquae</name>
    <dbReference type="NCBI Taxonomy" id="2675057"/>
    <lineage>
        <taxon>Bacteria</taxon>
        <taxon>Pseudomonadati</taxon>
        <taxon>Bacteroidota</taxon>
        <taxon>Flavobacteriia</taxon>
        <taxon>Flavobacteriales</taxon>
        <taxon>Weeksellaceae</taxon>
        <taxon>Chryseobacterium group</taxon>
        <taxon>Chryseobacterium</taxon>
    </lineage>
</organism>
<gene>
    <name evidence="3" type="ORF">CHRY9293_02797</name>
</gene>